<dbReference type="Pfam" id="PF10939">
    <property type="entry name" value="DUF2631"/>
    <property type="match status" value="1"/>
</dbReference>
<name>A0A0U0WD87_MYCBE</name>
<dbReference type="Proteomes" id="UP000198875">
    <property type="component" value="Unassembled WGS sequence"/>
</dbReference>
<gene>
    <name evidence="2" type="ORF">BN971_03873</name>
</gene>
<dbReference type="AlphaFoldDB" id="A0A0U0WD87"/>
<evidence type="ECO:0000313" key="2">
    <source>
        <dbReference type="EMBL" id="CPR12574.1"/>
    </source>
</evidence>
<reference evidence="2 3" key="1">
    <citation type="submission" date="2015-03" db="EMBL/GenBank/DDBJ databases">
        <authorList>
            <person name="Murphy D."/>
        </authorList>
    </citation>
    <scope>NUCLEOTIDE SEQUENCE [LARGE SCALE GENOMIC DNA]</scope>
    <source>
        <strain evidence="2 3">DSM 44277</strain>
    </source>
</reference>
<dbReference type="EMBL" id="CSTD01000004">
    <property type="protein sequence ID" value="CPR12574.1"/>
    <property type="molecule type" value="Genomic_DNA"/>
</dbReference>
<keyword evidence="1 2" id="KW-0812">Transmembrane</keyword>
<feature type="transmembrane region" description="Helical" evidence="1">
    <location>
        <begin position="35"/>
        <end position="55"/>
    </location>
</feature>
<evidence type="ECO:0000256" key="1">
    <source>
        <dbReference type="SAM" id="Phobius"/>
    </source>
</evidence>
<accession>A0A0U0WD87</accession>
<feature type="transmembrane region" description="Helical" evidence="1">
    <location>
        <begin position="61"/>
        <end position="79"/>
    </location>
</feature>
<organism evidence="2 3">
    <name type="scientific">Mycobacterium bohemicum DSM 44277</name>
    <dbReference type="NCBI Taxonomy" id="1236609"/>
    <lineage>
        <taxon>Bacteria</taxon>
        <taxon>Bacillati</taxon>
        <taxon>Actinomycetota</taxon>
        <taxon>Actinomycetes</taxon>
        <taxon>Mycobacteriales</taxon>
        <taxon>Mycobacteriaceae</taxon>
        <taxon>Mycobacterium</taxon>
    </lineage>
</organism>
<sequence>MASTEVQRYGDVNGVDVAEVPSAAWGWSKINYRSWHLTGLVIILFLLAMLRGNHVGHIEDWYLIGFAAVALFVLIRDLWGRRRGWIR</sequence>
<dbReference type="RefSeq" id="WP_085180873.1">
    <property type="nucleotide sequence ID" value="NZ_CSTD01000004.1"/>
</dbReference>
<proteinExistence type="predicted"/>
<evidence type="ECO:0000313" key="3">
    <source>
        <dbReference type="Proteomes" id="UP000198875"/>
    </source>
</evidence>
<keyword evidence="1" id="KW-1133">Transmembrane helix</keyword>
<dbReference type="InterPro" id="IPR024341">
    <property type="entry name" value="DUF2631"/>
</dbReference>
<protein>
    <submittedName>
        <fullName evidence="2">Transmembrane protein</fullName>
    </submittedName>
</protein>
<keyword evidence="1" id="KW-0472">Membrane</keyword>